<dbReference type="RefSeq" id="WP_036560902.1">
    <property type="nucleotide sequence ID" value="NZ_JRNI01000086.1"/>
</dbReference>
<dbReference type="InterPro" id="IPR011004">
    <property type="entry name" value="Trimer_LpxA-like_sf"/>
</dbReference>
<dbReference type="PANTHER" id="PTHR23416:SF23">
    <property type="entry name" value="ACETYLTRANSFERASE C18B11.09C-RELATED"/>
    <property type="match status" value="1"/>
</dbReference>
<evidence type="ECO:0000256" key="1">
    <source>
        <dbReference type="ARBA" id="ARBA00007274"/>
    </source>
</evidence>
<dbReference type="SUPFAM" id="SSF51161">
    <property type="entry name" value="Trimeric LpxA-like enzymes"/>
    <property type="match status" value="1"/>
</dbReference>
<dbReference type="Pfam" id="PF00132">
    <property type="entry name" value="Hexapep"/>
    <property type="match status" value="1"/>
</dbReference>
<organism evidence="5 6">
    <name type="scientific">Oligella urethralis DNF00040</name>
    <dbReference type="NCBI Taxonomy" id="1401065"/>
    <lineage>
        <taxon>Bacteria</taxon>
        <taxon>Pseudomonadati</taxon>
        <taxon>Pseudomonadota</taxon>
        <taxon>Betaproteobacteria</taxon>
        <taxon>Burkholderiales</taxon>
        <taxon>Alcaligenaceae</taxon>
        <taxon>Oligella</taxon>
    </lineage>
</organism>
<dbReference type="OrthoDB" id="9815592at2"/>
<dbReference type="EMBL" id="JRNI01000086">
    <property type="protein sequence ID" value="KGF25803.1"/>
    <property type="molecule type" value="Genomic_DNA"/>
</dbReference>
<comment type="similarity">
    <text evidence="1">Belongs to the transferase hexapeptide repeat family.</text>
</comment>
<reference evidence="5 6" key="1">
    <citation type="submission" date="2014-07" db="EMBL/GenBank/DDBJ databases">
        <authorList>
            <person name="McCorrison J."/>
            <person name="Sanka R."/>
            <person name="Torralba M."/>
            <person name="Gillis M."/>
            <person name="Haft D.H."/>
            <person name="Methe B."/>
            <person name="Sutton G."/>
            <person name="Nelson K.E."/>
        </authorList>
    </citation>
    <scope>NUCLEOTIDE SEQUENCE [LARGE SCALE GENOMIC DNA]</scope>
    <source>
        <strain evidence="5 6">DNF00040</strain>
    </source>
</reference>
<evidence type="ECO:0000256" key="3">
    <source>
        <dbReference type="ARBA" id="ARBA00022737"/>
    </source>
</evidence>
<dbReference type="Proteomes" id="UP000029629">
    <property type="component" value="Unassembled WGS sequence"/>
</dbReference>
<evidence type="ECO:0000313" key="6">
    <source>
        <dbReference type="Proteomes" id="UP000029629"/>
    </source>
</evidence>
<dbReference type="CDD" id="cd04647">
    <property type="entry name" value="LbH_MAT_like"/>
    <property type="match status" value="1"/>
</dbReference>
<sequence length="180" mass="20202">MWKLIKVSSYPIKWLPKFVFFFLWRMLDCFEGKIGAGLRYILICNRLEKCGTKVFFGPSVFMDYPERLSIGNNVSIHQLVTFVLGGKIKIADNVAIAHGCSLISANHTWEEQDIPIKYNEVVLGEINVAEDVWLGCGVRILNNVSIERRVVVAAGSVVTKSLSKNMLYAGVPAKPIKKIK</sequence>
<protein>
    <recommendedName>
        <fullName evidence="7">Acetyltransferase</fullName>
    </recommendedName>
</protein>
<proteinExistence type="inferred from homology"/>
<gene>
    <name evidence="5" type="ORF">HMPREF2130_10810</name>
</gene>
<keyword evidence="6" id="KW-1185">Reference proteome</keyword>
<dbReference type="InterPro" id="IPR001451">
    <property type="entry name" value="Hexapep"/>
</dbReference>
<name>A0A095YTX3_9BURK</name>
<dbReference type="GO" id="GO:0008374">
    <property type="term" value="F:O-acyltransferase activity"/>
    <property type="evidence" value="ECO:0007669"/>
    <property type="project" value="TreeGrafter"/>
</dbReference>
<evidence type="ECO:0000313" key="5">
    <source>
        <dbReference type="EMBL" id="KGF25803.1"/>
    </source>
</evidence>
<dbReference type="InterPro" id="IPR051159">
    <property type="entry name" value="Hexapeptide_acetyltransf"/>
</dbReference>
<keyword evidence="2" id="KW-0808">Transferase</keyword>
<evidence type="ECO:0008006" key="7">
    <source>
        <dbReference type="Google" id="ProtNLM"/>
    </source>
</evidence>
<comment type="caution">
    <text evidence="5">The sequence shown here is derived from an EMBL/GenBank/DDBJ whole genome shotgun (WGS) entry which is preliminary data.</text>
</comment>
<dbReference type="PANTHER" id="PTHR23416">
    <property type="entry name" value="SIALIC ACID SYNTHASE-RELATED"/>
    <property type="match status" value="1"/>
</dbReference>
<dbReference type="AlphaFoldDB" id="A0A095YTX3"/>
<dbReference type="PROSITE" id="PS00101">
    <property type="entry name" value="HEXAPEP_TRANSFERASES"/>
    <property type="match status" value="1"/>
</dbReference>
<dbReference type="InterPro" id="IPR018357">
    <property type="entry name" value="Hexapep_transf_CS"/>
</dbReference>
<dbReference type="Gene3D" id="2.160.10.10">
    <property type="entry name" value="Hexapeptide repeat proteins"/>
    <property type="match status" value="1"/>
</dbReference>
<keyword evidence="4" id="KW-0012">Acyltransferase</keyword>
<accession>A0A095YTX3</accession>
<dbReference type="eggNOG" id="COG0110">
    <property type="taxonomic scope" value="Bacteria"/>
</dbReference>
<evidence type="ECO:0000256" key="2">
    <source>
        <dbReference type="ARBA" id="ARBA00022679"/>
    </source>
</evidence>
<evidence type="ECO:0000256" key="4">
    <source>
        <dbReference type="ARBA" id="ARBA00023315"/>
    </source>
</evidence>
<keyword evidence="3" id="KW-0677">Repeat</keyword>